<keyword evidence="4 11" id="KW-1000">Mitochondrion outer membrane</keyword>
<accession>A0A9P8QG91</accession>
<keyword evidence="12" id="KW-1133">Transmembrane helix</keyword>
<keyword evidence="15" id="KW-1185">Reference proteome</keyword>
<gene>
    <name evidence="11" type="primary">BNA4</name>
    <name evidence="14" type="ORF">WICPIJ_000545</name>
</gene>
<dbReference type="GO" id="GO:0034354">
    <property type="term" value="P:'de novo' NAD+ biosynthetic process from L-tryptophan"/>
    <property type="evidence" value="ECO:0007669"/>
    <property type="project" value="UniProtKB-UniRule"/>
</dbReference>
<comment type="caution">
    <text evidence="14">The sequence shown here is derived from an EMBL/GenBank/DDBJ whole genome shotgun (WGS) entry which is preliminary data.</text>
</comment>
<dbReference type="SUPFAM" id="SSF51905">
    <property type="entry name" value="FAD/NAD(P)-binding domain"/>
    <property type="match status" value="1"/>
</dbReference>
<reference evidence="14" key="1">
    <citation type="journal article" date="2021" name="Open Biol.">
        <title>Shared evolutionary footprints suggest mitochondrial oxidative damage underlies multiple complex I losses in fungi.</title>
        <authorList>
            <person name="Schikora-Tamarit M.A."/>
            <person name="Marcet-Houben M."/>
            <person name="Nosek J."/>
            <person name="Gabaldon T."/>
        </authorList>
    </citation>
    <scope>NUCLEOTIDE SEQUENCE</scope>
    <source>
        <strain evidence="14">CBS2887</strain>
    </source>
</reference>
<evidence type="ECO:0000256" key="7">
    <source>
        <dbReference type="ARBA" id="ARBA00023002"/>
    </source>
</evidence>
<keyword evidence="5 11" id="KW-0274">FAD</keyword>
<dbReference type="PANTHER" id="PTHR46028:SF2">
    <property type="entry name" value="KYNURENINE 3-MONOOXYGENASE"/>
    <property type="match status" value="1"/>
</dbReference>
<comment type="pathway">
    <text evidence="11">Cofactor biosynthesis; NAD(+) biosynthesis; quinolinate from L-kynurenine: step 1/3.</text>
</comment>
<dbReference type="Gene3D" id="3.50.50.60">
    <property type="entry name" value="FAD/NAD(P)-binding domain"/>
    <property type="match status" value="1"/>
</dbReference>
<dbReference type="GO" id="GO:0043420">
    <property type="term" value="P:anthranilate metabolic process"/>
    <property type="evidence" value="ECO:0007669"/>
    <property type="project" value="UniProtKB-UniRule"/>
</dbReference>
<keyword evidence="7 11" id="KW-0560">Oxidoreductase</keyword>
<evidence type="ECO:0000313" key="15">
    <source>
        <dbReference type="Proteomes" id="UP000774326"/>
    </source>
</evidence>
<comment type="function">
    <text evidence="11">Catalyzes the hydroxylation of L-kynurenine (L-Kyn) to form 3-hydroxy-L-kynurenine (L-3OHKyn). Required for synthesis of quinolinic acid.</text>
</comment>
<dbReference type="EMBL" id="JAEUBG010000340">
    <property type="protein sequence ID" value="KAH3688482.1"/>
    <property type="molecule type" value="Genomic_DNA"/>
</dbReference>
<keyword evidence="3 11" id="KW-0662">Pyridine nucleotide biosynthesis</keyword>
<keyword evidence="8 11" id="KW-0503">Monooxygenase</keyword>
<feature type="domain" description="FAD-binding" evidence="13">
    <location>
        <begin position="58"/>
        <end position="391"/>
    </location>
</feature>
<keyword evidence="11 12" id="KW-0472">Membrane</keyword>
<name>A0A9P8QG91_WICPI</name>
<dbReference type="EC" id="1.14.13.9" evidence="11"/>
<comment type="catalytic activity">
    <reaction evidence="10 11">
        <text>L-kynurenine + NADPH + O2 + H(+) = 3-hydroxy-L-kynurenine + NADP(+) + H2O</text>
        <dbReference type="Rhea" id="RHEA:20545"/>
        <dbReference type="ChEBI" id="CHEBI:15377"/>
        <dbReference type="ChEBI" id="CHEBI:15378"/>
        <dbReference type="ChEBI" id="CHEBI:15379"/>
        <dbReference type="ChEBI" id="CHEBI:57783"/>
        <dbReference type="ChEBI" id="CHEBI:57959"/>
        <dbReference type="ChEBI" id="CHEBI:58125"/>
        <dbReference type="ChEBI" id="CHEBI:58349"/>
        <dbReference type="EC" id="1.14.13.9"/>
    </reaction>
</comment>
<organism evidence="14 15">
    <name type="scientific">Wickerhamomyces pijperi</name>
    <name type="common">Yeast</name>
    <name type="synonym">Pichia pijperi</name>
    <dbReference type="NCBI Taxonomy" id="599730"/>
    <lineage>
        <taxon>Eukaryota</taxon>
        <taxon>Fungi</taxon>
        <taxon>Dikarya</taxon>
        <taxon>Ascomycota</taxon>
        <taxon>Saccharomycotina</taxon>
        <taxon>Saccharomycetes</taxon>
        <taxon>Phaffomycetales</taxon>
        <taxon>Wickerhamomycetaceae</taxon>
        <taxon>Wickerhamomyces</taxon>
    </lineage>
</organism>
<dbReference type="GO" id="GO:0006569">
    <property type="term" value="P:L-tryptophan catabolic process"/>
    <property type="evidence" value="ECO:0007669"/>
    <property type="project" value="UniProtKB-UniRule"/>
</dbReference>
<comment type="subcellular location">
    <subcellularLocation>
        <location evidence="11">Mitochondrion outer membrane</location>
    </subcellularLocation>
</comment>
<dbReference type="InterPro" id="IPR002938">
    <property type="entry name" value="FAD-bd"/>
</dbReference>
<evidence type="ECO:0000256" key="2">
    <source>
        <dbReference type="ARBA" id="ARBA00022630"/>
    </source>
</evidence>
<reference evidence="14" key="2">
    <citation type="submission" date="2021-01" db="EMBL/GenBank/DDBJ databases">
        <authorList>
            <person name="Schikora-Tamarit M.A."/>
        </authorList>
    </citation>
    <scope>NUCLEOTIDE SEQUENCE</scope>
    <source>
        <strain evidence="14">CBS2887</strain>
    </source>
</reference>
<evidence type="ECO:0000256" key="1">
    <source>
        <dbReference type="ARBA" id="ARBA00001974"/>
    </source>
</evidence>
<comment type="similarity">
    <text evidence="11">Belongs to the aromatic-ring hydroxylase family. KMO subfamily.</text>
</comment>
<evidence type="ECO:0000256" key="10">
    <source>
        <dbReference type="ARBA" id="ARBA00047818"/>
    </source>
</evidence>
<evidence type="ECO:0000256" key="11">
    <source>
        <dbReference type="HAMAP-Rule" id="MF_03018"/>
    </source>
</evidence>
<evidence type="ECO:0000256" key="5">
    <source>
        <dbReference type="ARBA" id="ARBA00022827"/>
    </source>
</evidence>
<sequence length="509" mass="57696">MAASLWRKTDWREIIIGTYDFSRNQKLQLSTVTLTISQILTTNEMSSSFESATPHNKSVAIIGAGLVGCLTALSLSKRSGYSVTLFELRPDPRLESTSKSSKNLRSINLAVSDRGLNALRRVDPGLESRILEKVIPMTGRMIHKLSGEEESQKYALDGKKGINSIDRGYLNELLLEELDISEKKVEVKFGYKLEKVQEDGKISFTNTNTKQQEQFQFDLVIGADGSFSKVRSELQKFIRLDYSQQYIDCAYLELSIPALDNNGFSLDKNHLHIWPRDDFMLIALPNLDGSFTSTFFAPWGLFESKELSNDEGILKFFRYNFPDAVELIGEESLLYAFAHHPRGKLLSLKCNQYNYKDKILIIGDAAHSMVPFYGQGMNCGFEDVFVLTELLDKHRDDLSLAFEEYSQTRVHDLSAIVDLAISNYKEMSHKVNSKLFLLKTKIDFLLTKSLGDRWLPLYTMVSFRADIGYAKAVQISKRQDIILNWIQAGIVGLVGGLGLWNVLGRWARK</sequence>
<evidence type="ECO:0000256" key="9">
    <source>
        <dbReference type="ARBA" id="ARBA00023128"/>
    </source>
</evidence>
<dbReference type="PANTHER" id="PTHR46028">
    <property type="entry name" value="KYNURENINE 3-MONOOXYGENASE"/>
    <property type="match status" value="1"/>
</dbReference>
<feature type="transmembrane region" description="Helical" evidence="12">
    <location>
        <begin position="482"/>
        <end position="503"/>
    </location>
</feature>
<evidence type="ECO:0000256" key="8">
    <source>
        <dbReference type="ARBA" id="ARBA00023033"/>
    </source>
</evidence>
<keyword evidence="2 11" id="KW-0285">Flavoprotein</keyword>
<evidence type="ECO:0000256" key="3">
    <source>
        <dbReference type="ARBA" id="ARBA00022642"/>
    </source>
</evidence>
<proteinExistence type="inferred from homology"/>
<protein>
    <recommendedName>
        <fullName evidence="11">Kynurenine 3-monooxygenase</fullName>
        <ecNumber evidence="11">1.14.13.9</ecNumber>
    </recommendedName>
    <alternativeName>
        <fullName evidence="11">Biosynthesis of nicotinic acid protein 4</fullName>
    </alternativeName>
    <alternativeName>
        <fullName evidence="11">Kynurenine 3-hydroxylase</fullName>
    </alternativeName>
</protein>
<comment type="cofactor">
    <cofactor evidence="1 11">
        <name>FAD</name>
        <dbReference type="ChEBI" id="CHEBI:57692"/>
    </cofactor>
</comment>
<dbReference type="FunFam" id="3.50.50.60:FF:000129">
    <property type="entry name" value="Kynurenine 3-monooxygenase"/>
    <property type="match status" value="1"/>
</dbReference>
<evidence type="ECO:0000259" key="13">
    <source>
        <dbReference type="Pfam" id="PF01494"/>
    </source>
</evidence>
<dbReference type="Proteomes" id="UP000774326">
    <property type="component" value="Unassembled WGS sequence"/>
</dbReference>
<dbReference type="GO" id="GO:0071949">
    <property type="term" value="F:FAD binding"/>
    <property type="evidence" value="ECO:0007669"/>
    <property type="project" value="InterPro"/>
</dbReference>
<evidence type="ECO:0000256" key="4">
    <source>
        <dbReference type="ARBA" id="ARBA00022787"/>
    </source>
</evidence>
<keyword evidence="6 11" id="KW-0521">NADP</keyword>
<evidence type="ECO:0000313" key="14">
    <source>
        <dbReference type="EMBL" id="KAH3688482.1"/>
    </source>
</evidence>
<dbReference type="GO" id="GO:0004502">
    <property type="term" value="F:kynurenine 3-monooxygenase activity"/>
    <property type="evidence" value="ECO:0007669"/>
    <property type="project" value="UniProtKB-UniRule"/>
</dbReference>
<dbReference type="GO" id="GO:0005741">
    <property type="term" value="C:mitochondrial outer membrane"/>
    <property type="evidence" value="ECO:0007669"/>
    <property type="project" value="UniProtKB-SubCell"/>
</dbReference>
<dbReference type="GO" id="GO:0070189">
    <property type="term" value="P:kynurenine metabolic process"/>
    <property type="evidence" value="ECO:0007669"/>
    <property type="project" value="TreeGrafter"/>
</dbReference>
<dbReference type="Pfam" id="PF01494">
    <property type="entry name" value="FAD_binding_3"/>
    <property type="match status" value="1"/>
</dbReference>
<dbReference type="InterPro" id="IPR027545">
    <property type="entry name" value="Kynurenine_monooxygenase"/>
</dbReference>
<dbReference type="PRINTS" id="PR00420">
    <property type="entry name" value="RNGMNOXGNASE"/>
</dbReference>
<dbReference type="HAMAP" id="MF_01971">
    <property type="entry name" value="Kynurenine_monooxygenase"/>
    <property type="match status" value="1"/>
</dbReference>
<evidence type="ECO:0000256" key="12">
    <source>
        <dbReference type="SAM" id="Phobius"/>
    </source>
</evidence>
<keyword evidence="9 11" id="KW-0496">Mitochondrion</keyword>
<evidence type="ECO:0000256" key="6">
    <source>
        <dbReference type="ARBA" id="ARBA00022857"/>
    </source>
</evidence>
<dbReference type="GO" id="GO:0019805">
    <property type="term" value="P:quinolinate biosynthetic process"/>
    <property type="evidence" value="ECO:0007669"/>
    <property type="project" value="UniProtKB-UniRule"/>
</dbReference>
<dbReference type="AlphaFoldDB" id="A0A9P8QG91"/>
<dbReference type="InterPro" id="IPR036188">
    <property type="entry name" value="FAD/NAD-bd_sf"/>
</dbReference>
<dbReference type="OrthoDB" id="10053569at2759"/>
<keyword evidence="12" id="KW-0812">Transmembrane</keyword>